<feature type="region of interest" description="Disordered" evidence="1">
    <location>
        <begin position="104"/>
        <end position="124"/>
    </location>
</feature>
<feature type="domain" description="Peptidase metallopeptidase" evidence="2">
    <location>
        <begin position="201"/>
        <end position="383"/>
    </location>
</feature>
<gene>
    <name evidence="3" type="ORF">BE15_34980</name>
</gene>
<organism evidence="3 4">
    <name type="scientific">Sorangium cellulosum</name>
    <name type="common">Polyangium cellulosum</name>
    <dbReference type="NCBI Taxonomy" id="56"/>
    <lineage>
        <taxon>Bacteria</taxon>
        <taxon>Pseudomonadati</taxon>
        <taxon>Myxococcota</taxon>
        <taxon>Polyangia</taxon>
        <taxon>Polyangiales</taxon>
        <taxon>Polyangiaceae</taxon>
        <taxon>Sorangium</taxon>
    </lineage>
</organism>
<dbReference type="GO" id="GO:0008270">
    <property type="term" value="F:zinc ion binding"/>
    <property type="evidence" value="ECO:0007669"/>
    <property type="project" value="InterPro"/>
</dbReference>
<evidence type="ECO:0000313" key="4">
    <source>
        <dbReference type="Proteomes" id="UP000075260"/>
    </source>
</evidence>
<evidence type="ECO:0000259" key="2">
    <source>
        <dbReference type="SMART" id="SM00235"/>
    </source>
</evidence>
<dbReference type="SMART" id="SM00235">
    <property type="entry name" value="ZnMc"/>
    <property type="match status" value="1"/>
</dbReference>
<dbReference type="SUPFAM" id="SSF55486">
    <property type="entry name" value="Metalloproteases ('zincins'), catalytic domain"/>
    <property type="match status" value="1"/>
</dbReference>
<dbReference type="OrthoDB" id="9783144at2"/>
<feature type="region of interest" description="Disordered" evidence="1">
    <location>
        <begin position="1"/>
        <end position="23"/>
    </location>
</feature>
<comment type="caution">
    <text evidence="3">The sequence shown here is derived from an EMBL/GenBank/DDBJ whole genome shotgun (WGS) entry which is preliminary data.</text>
</comment>
<feature type="compositionally biased region" description="Basic and acidic residues" evidence="1">
    <location>
        <begin position="1"/>
        <end position="10"/>
    </location>
</feature>
<dbReference type="GO" id="GO:0008237">
    <property type="term" value="F:metallopeptidase activity"/>
    <property type="evidence" value="ECO:0007669"/>
    <property type="project" value="InterPro"/>
</dbReference>
<dbReference type="Gene3D" id="3.40.390.10">
    <property type="entry name" value="Collagenase (Catalytic Domain)"/>
    <property type="match status" value="1"/>
</dbReference>
<evidence type="ECO:0000256" key="1">
    <source>
        <dbReference type="SAM" id="MobiDB-lite"/>
    </source>
</evidence>
<reference evidence="3 4" key="1">
    <citation type="submission" date="2014-02" db="EMBL/GenBank/DDBJ databases">
        <title>The small core and large imbalanced accessory genome model reveals a collaborative survival strategy of Sorangium cellulosum strains in nature.</title>
        <authorList>
            <person name="Han K."/>
            <person name="Peng R."/>
            <person name="Blom J."/>
            <person name="Li Y.-Z."/>
        </authorList>
    </citation>
    <scope>NUCLEOTIDE SEQUENCE [LARGE SCALE GENOMIC DNA]</scope>
    <source>
        <strain evidence="3 4">So0008-312</strain>
    </source>
</reference>
<dbReference type="InterPro" id="IPR024079">
    <property type="entry name" value="MetalloPept_cat_dom_sf"/>
</dbReference>
<dbReference type="InterPro" id="IPR006026">
    <property type="entry name" value="Peptidase_Metallo"/>
</dbReference>
<dbReference type="AlphaFoldDB" id="A0A150Q9N7"/>
<sequence>MRPRSAEVDRGATGPEGPRPPLLEAHPELLALLDRSAIFRRVEELYRIELDGRTHYLVRGDTLGSREDLLVDALARGAAPGGADPLSRALFLELPGHLQEVIRGATRSDPEQPPRGQSAPGRGDIAMAITDPVTAQKVEELKTRLPTFELDGKPMYVAEGDLLLDEGQLADYVPRAANVEPPNVPAGPEGEGLIGVLQDGKLVRWPPGFVITYCVLRSTFRDEREYATARANMLAATRDWEATCGVSFRHVAELDGSGGRPTEVVFPVRLFNAGGRFIAAAFFPHEPAPRRQVLIDPSYFSPSLGFDPVGVLRHELGHVLGFRHEHIRSGAPPVCPREDASQTIDLTAYDPRSVMHYYCGEVGSRDLAITELDVQGSQRVYGMPLSSFRMVA</sequence>
<proteinExistence type="predicted"/>
<evidence type="ECO:0000313" key="3">
    <source>
        <dbReference type="EMBL" id="KYF64689.1"/>
    </source>
</evidence>
<dbReference type="GO" id="GO:0006508">
    <property type="term" value="P:proteolysis"/>
    <property type="evidence" value="ECO:0007669"/>
    <property type="project" value="InterPro"/>
</dbReference>
<accession>A0A150Q9N7</accession>
<name>A0A150Q9N7_SORCE</name>
<dbReference type="EMBL" id="JEMA01000899">
    <property type="protein sequence ID" value="KYF64689.1"/>
    <property type="molecule type" value="Genomic_DNA"/>
</dbReference>
<protein>
    <recommendedName>
        <fullName evidence="2">Peptidase metallopeptidase domain-containing protein</fullName>
    </recommendedName>
</protein>
<dbReference type="Proteomes" id="UP000075260">
    <property type="component" value="Unassembled WGS sequence"/>
</dbReference>
<dbReference type="RefSeq" id="WP_061611551.1">
    <property type="nucleotide sequence ID" value="NZ_JEMA01000899.1"/>
</dbReference>